<comment type="caution">
    <text evidence="4">The sequence shown here is derived from an EMBL/GenBank/DDBJ whole genome shotgun (WGS) entry which is preliminary data.</text>
</comment>
<organism evidence="4 5">
    <name type="scientific">Hymenochirus boettgeri</name>
    <name type="common">Congo dwarf clawed frog</name>
    <dbReference type="NCBI Taxonomy" id="247094"/>
    <lineage>
        <taxon>Eukaryota</taxon>
        <taxon>Metazoa</taxon>
        <taxon>Chordata</taxon>
        <taxon>Craniata</taxon>
        <taxon>Vertebrata</taxon>
        <taxon>Euteleostomi</taxon>
        <taxon>Amphibia</taxon>
        <taxon>Batrachia</taxon>
        <taxon>Anura</taxon>
        <taxon>Pipoidea</taxon>
        <taxon>Pipidae</taxon>
        <taxon>Pipinae</taxon>
        <taxon>Hymenochirus</taxon>
    </lineage>
</organism>
<evidence type="ECO:0000256" key="2">
    <source>
        <dbReference type="ARBA" id="ARBA00019580"/>
    </source>
</evidence>
<evidence type="ECO:0000313" key="5">
    <source>
        <dbReference type="Proteomes" id="UP000812440"/>
    </source>
</evidence>
<protein>
    <recommendedName>
        <fullName evidence="2">Biogenesis of lysosome-related organelles complex 1 subunit 5</fullName>
    </recommendedName>
    <alternativeName>
        <fullName evidence="3">Protein Muted homolog</fullName>
    </alternativeName>
</protein>
<evidence type="ECO:0000313" key="4">
    <source>
        <dbReference type="EMBL" id="KAG8442409.1"/>
    </source>
</evidence>
<name>A0A8T2JB21_9PIPI</name>
<dbReference type="EMBL" id="JAACNH010000005">
    <property type="protein sequence ID" value="KAG8442409.1"/>
    <property type="molecule type" value="Genomic_DNA"/>
</dbReference>
<reference evidence="4" key="1">
    <citation type="thesis" date="2020" institute="ProQuest LLC" country="789 East Eisenhower Parkway, Ann Arbor, MI, USA">
        <title>Comparative Genomics and Chromosome Evolution.</title>
        <authorList>
            <person name="Mudd A.B."/>
        </authorList>
    </citation>
    <scope>NUCLEOTIDE SEQUENCE</scope>
    <source>
        <strain evidence="4">Female2</strain>
        <tissue evidence="4">Blood</tissue>
    </source>
</reference>
<evidence type="ECO:0000256" key="3">
    <source>
        <dbReference type="ARBA" id="ARBA00031992"/>
    </source>
</evidence>
<dbReference type="GO" id="GO:0030133">
    <property type="term" value="C:transport vesicle"/>
    <property type="evidence" value="ECO:0007669"/>
    <property type="project" value="InterPro"/>
</dbReference>
<dbReference type="Proteomes" id="UP000812440">
    <property type="component" value="Chromosome 6"/>
</dbReference>
<dbReference type="Pfam" id="PF14942">
    <property type="entry name" value="Muted"/>
    <property type="match status" value="1"/>
</dbReference>
<gene>
    <name evidence="4" type="ORF">GDO86_011265</name>
</gene>
<comment type="similarity">
    <text evidence="1">Belongs to the BLOC1S5 family.</text>
</comment>
<proteinExistence type="inferred from homology"/>
<dbReference type="InterPro" id="IPR017243">
    <property type="entry name" value="Bloc1s5"/>
</dbReference>
<sequence>MSTSSSPVKIAGSPLIQSLKSRENLDFLGAASQLVIKDIGEIHSRLLDHRPIIQSETRYFIKQFEEKRGLREMRVLDNLKNSICETKEQTLPQCTTGVVQERLESVLKTLETVNQTILRLQKRELENSKRGASSAGDEKIRSSLEMFIREHEQRCQAVDEDHKKAVLRLKEQYVTMDKELSKLKTF</sequence>
<dbReference type="AlphaFoldDB" id="A0A8T2JB21"/>
<dbReference type="OrthoDB" id="18964at2759"/>
<dbReference type="PANTHER" id="PTHR31784:SF2">
    <property type="entry name" value="BIOGENESIS OF LYSOSOME-RELATED ORGANELLES COMPLEX 1 SUBUNIT 5"/>
    <property type="match status" value="1"/>
</dbReference>
<dbReference type="GO" id="GO:0031083">
    <property type="term" value="C:BLOC-1 complex"/>
    <property type="evidence" value="ECO:0007669"/>
    <property type="project" value="InterPro"/>
</dbReference>
<dbReference type="PANTHER" id="PTHR31784">
    <property type="entry name" value="BIOGENESIS OF LYSOSOME-RELATED ORGANELLES COMPLEX 1 SUBUNIT 5"/>
    <property type="match status" value="1"/>
</dbReference>
<accession>A0A8T2JB21</accession>
<keyword evidence="5" id="KW-1185">Reference proteome</keyword>
<evidence type="ECO:0000256" key="1">
    <source>
        <dbReference type="ARBA" id="ARBA00010754"/>
    </source>
</evidence>